<dbReference type="STRING" id="37928.SAMN04489742_4457"/>
<name>A0A1H1GZL3_9MICC</name>
<dbReference type="InterPro" id="IPR024187">
    <property type="entry name" value="Sig_transdc_resp-reg_cit/mal"/>
</dbReference>
<dbReference type="InterPro" id="IPR036390">
    <property type="entry name" value="WH_DNA-bd_sf"/>
</dbReference>
<reference evidence="12 13" key="1">
    <citation type="submission" date="2016-10" db="EMBL/GenBank/DDBJ databases">
        <authorList>
            <person name="de Groot N.N."/>
        </authorList>
    </citation>
    <scope>NUCLEOTIDE SEQUENCE [LARGE SCALE GENOMIC DNA]</scope>
    <source>
        <strain evidence="12 13">DSM 20117</strain>
    </source>
</reference>
<dbReference type="Gene3D" id="1.10.10.10">
    <property type="entry name" value="Winged helix-like DNA-binding domain superfamily/Winged helix DNA-binding domain"/>
    <property type="match status" value="1"/>
</dbReference>
<dbReference type="Pfam" id="PF08279">
    <property type="entry name" value="HTH_11"/>
    <property type="match status" value="1"/>
</dbReference>
<dbReference type="GO" id="GO:0000156">
    <property type="term" value="F:phosphorelay response regulator activity"/>
    <property type="evidence" value="ECO:0007669"/>
    <property type="project" value="TreeGrafter"/>
</dbReference>
<dbReference type="PANTHER" id="PTHR45526:SF1">
    <property type="entry name" value="TRANSCRIPTIONAL REGULATORY PROTEIN DCUR-RELATED"/>
    <property type="match status" value="1"/>
</dbReference>
<evidence type="ECO:0000256" key="10">
    <source>
        <dbReference type="PROSITE-ProRule" id="PRU00169"/>
    </source>
</evidence>
<dbReference type="PANTHER" id="PTHR45526">
    <property type="entry name" value="TRANSCRIPTIONAL REGULATORY PROTEIN DPIA"/>
    <property type="match status" value="1"/>
</dbReference>
<feature type="domain" description="Response regulatory" evidence="11">
    <location>
        <begin position="6"/>
        <end position="131"/>
    </location>
</feature>
<dbReference type="Gene3D" id="3.40.50.2300">
    <property type="match status" value="1"/>
</dbReference>
<dbReference type="InterPro" id="IPR011006">
    <property type="entry name" value="CheY-like_superfamily"/>
</dbReference>
<dbReference type="Proteomes" id="UP000181917">
    <property type="component" value="Unassembled WGS sequence"/>
</dbReference>
<dbReference type="SUPFAM" id="SSF52172">
    <property type="entry name" value="CheY-like"/>
    <property type="match status" value="1"/>
</dbReference>
<evidence type="ECO:0000313" key="12">
    <source>
        <dbReference type="EMBL" id="SDR18685.1"/>
    </source>
</evidence>
<dbReference type="GO" id="GO:0003700">
    <property type="term" value="F:DNA-binding transcription factor activity"/>
    <property type="evidence" value="ECO:0007669"/>
    <property type="project" value="InterPro"/>
</dbReference>
<evidence type="ECO:0000256" key="6">
    <source>
        <dbReference type="ARBA" id="ARBA00023125"/>
    </source>
</evidence>
<organism evidence="12 13">
    <name type="scientific">Crystallibacter crystallopoietes</name>
    <dbReference type="NCBI Taxonomy" id="37928"/>
    <lineage>
        <taxon>Bacteria</taxon>
        <taxon>Bacillati</taxon>
        <taxon>Actinomycetota</taxon>
        <taxon>Actinomycetes</taxon>
        <taxon>Micrococcales</taxon>
        <taxon>Micrococcaceae</taxon>
        <taxon>Crystallibacter</taxon>
    </lineage>
</organism>
<gene>
    <name evidence="12" type="ORF">SAMN04489742_4457</name>
</gene>
<feature type="modified residue" description="4-aspartylphosphate" evidence="10">
    <location>
        <position position="66"/>
    </location>
</feature>
<keyword evidence="8 9" id="KW-0804">Transcription</keyword>
<dbReference type="SMART" id="SM00448">
    <property type="entry name" value="REC"/>
    <property type="match status" value="1"/>
</dbReference>
<dbReference type="KEGG" id="acry:AC20117_17105"/>
<evidence type="ECO:0000256" key="3">
    <source>
        <dbReference type="ARBA" id="ARBA00022553"/>
    </source>
</evidence>
<evidence type="ECO:0000256" key="8">
    <source>
        <dbReference type="ARBA" id="ARBA00023163"/>
    </source>
</evidence>
<dbReference type="InterPro" id="IPR036388">
    <property type="entry name" value="WH-like_DNA-bd_sf"/>
</dbReference>
<dbReference type="GO" id="GO:0003677">
    <property type="term" value="F:DNA binding"/>
    <property type="evidence" value="ECO:0007669"/>
    <property type="project" value="UniProtKB-KW"/>
</dbReference>
<keyword evidence="6 9" id="KW-0238">DNA-binding</keyword>
<keyword evidence="7 9" id="KW-0010">Activator</keyword>
<dbReference type="Pfam" id="PF00072">
    <property type="entry name" value="Response_reg"/>
    <property type="match status" value="1"/>
</dbReference>
<keyword evidence="4 9" id="KW-0902">Two-component regulatory system</keyword>
<comment type="subcellular location">
    <subcellularLocation>
        <location evidence="1 9">Cytoplasm</location>
    </subcellularLocation>
</comment>
<dbReference type="AlphaFoldDB" id="A0A1H1GZL3"/>
<evidence type="ECO:0000256" key="5">
    <source>
        <dbReference type="ARBA" id="ARBA00023015"/>
    </source>
</evidence>
<accession>A0A1H1GZL3</accession>
<keyword evidence="13" id="KW-1185">Reference proteome</keyword>
<evidence type="ECO:0000256" key="4">
    <source>
        <dbReference type="ARBA" id="ARBA00023012"/>
    </source>
</evidence>
<evidence type="ECO:0000256" key="7">
    <source>
        <dbReference type="ARBA" id="ARBA00023159"/>
    </source>
</evidence>
<keyword evidence="5 9" id="KW-0805">Transcription regulation</keyword>
<dbReference type="EMBL" id="FNKH01000002">
    <property type="protein sequence ID" value="SDR18685.1"/>
    <property type="molecule type" value="Genomic_DNA"/>
</dbReference>
<sequence>MLDPIRVLVVEDESVAAAAHAEYVRRIDGFQLAGVARTGSEALALLGLSPGRQQESAVAVDLVLLDMNLPDLHGLDILRRIRGSGLPVEIIAVTAVRELPIVRKAISSGIAQYLIKPFTFAAFSDKLHHYRQFRDSLAQHGSATTQEAVDRAFAALRTPAAATLPKGFSEETLQSVITLLKSSQSPISAVEVTEQLGMSRVTARRYLEHLAEQNAAIRSPRYGTRGRPEFEYTWRRA</sequence>
<dbReference type="GO" id="GO:0005737">
    <property type="term" value="C:cytoplasm"/>
    <property type="evidence" value="ECO:0007669"/>
    <property type="project" value="UniProtKB-SubCell"/>
</dbReference>
<dbReference type="PIRSF" id="PIRSF006171">
    <property type="entry name" value="RR_citrat_malat"/>
    <property type="match status" value="1"/>
</dbReference>
<keyword evidence="3 10" id="KW-0597">Phosphoprotein</keyword>
<evidence type="ECO:0000256" key="1">
    <source>
        <dbReference type="ARBA" id="ARBA00004496"/>
    </source>
</evidence>
<proteinExistence type="predicted"/>
<protein>
    <recommendedName>
        <fullName evidence="9">Transcriptional regulatory protein</fullName>
    </recommendedName>
</protein>
<evidence type="ECO:0000313" key="13">
    <source>
        <dbReference type="Proteomes" id="UP000181917"/>
    </source>
</evidence>
<dbReference type="InterPro" id="IPR051271">
    <property type="entry name" value="2C-system_Tx_regulators"/>
</dbReference>
<dbReference type="InterPro" id="IPR001789">
    <property type="entry name" value="Sig_transdc_resp-reg_receiver"/>
</dbReference>
<dbReference type="PROSITE" id="PS50110">
    <property type="entry name" value="RESPONSE_REGULATORY"/>
    <property type="match status" value="1"/>
</dbReference>
<dbReference type="RefSeq" id="WP_074702640.1">
    <property type="nucleotide sequence ID" value="NZ_CP018863.1"/>
</dbReference>
<evidence type="ECO:0000256" key="2">
    <source>
        <dbReference type="ARBA" id="ARBA00022490"/>
    </source>
</evidence>
<dbReference type="SUPFAM" id="SSF46785">
    <property type="entry name" value="Winged helix' DNA-binding domain"/>
    <property type="match status" value="1"/>
</dbReference>
<dbReference type="InterPro" id="IPR013196">
    <property type="entry name" value="HTH_11"/>
</dbReference>
<evidence type="ECO:0000256" key="9">
    <source>
        <dbReference type="PIRNR" id="PIRNR006171"/>
    </source>
</evidence>
<evidence type="ECO:0000259" key="11">
    <source>
        <dbReference type="PROSITE" id="PS50110"/>
    </source>
</evidence>
<keyword evidence="2 9" id="KW-0963">Cytoplasm</keyword>
<dbReference type="OrthoDB" id="7187989at2"/>